<dbReference type="GO" id="GO:0016491">
    <property type="term" value="F:oxidoreductase activity"/>
    <property type="evidence" value="ECO:0007669"/>
    <property type="project" value="UniProtKB-KW"/>
</dbReference>
<dbReference type="OrthoDB" id="47007at2759"/>
<evidence type="ECO:0000313" key="4">
    <source>
        <dbReference type="EMBL" id="EPS25179.1"/>
    </source>
</evidence>
<dbReference type="PIRSF" id="PIRSF000126">
    <property type="entry name" value="11-beta-HSD1"/>
    <property type="match status" value="1"/>
</dbReference>
<keyword evidence="5" id="KW-1185">Reference proteome</keyword>
<dbReference type="InterPro" id="IPR051019">
    <property type="entry name" value="VLCFA-Steroid_DH"/>
</dbReference>
<dbReference type="PRINTS" id="PR00080">
    <property type="entry name" value="SDRFAMILY"/>
</dbReference>
<evidence type="ECO:0000256" key="3">
    <source>
        <dbReference type="RuleBase" id="RU000363"/>
    </source>
</evidence>
<reference evidence="4 5" key="1">
    <citation type="journal article" date="2013" name="PLoS ONE">
        <title>Genomic and secretomic analyses reveal unique features of the lignocellulolytic enzyme system of Penicillium decumbens.</title>
        <authorList>
            <person name="Liu G."/>
            <person name="Zhang L."/>
            <person name="Wei X."/>
            <person name="Zou G."/>
            <person name="Qin Y."/>
            <person name="Ma L."/>
            <person name="Li J."/>
            <person name="Zheng H."/>
            <person name="Wang S."/>
            <person name="Wang C."/>
            <person name="Xun L."/>
            <person name="Zhao G.-P."/>
            <person name="Zhou Z."/>
            <person name="Qu Y."/>
        </authorList>
    </citation>
    <scope>NUCLEOTIDE SEQUENCE [LARGE SCALE GENOMIC DNA]</scope>
    <source>
        <strain evidence="5">114-2 / CGMCC 5302</strain>
    </source>
</reference>
<dbReference type="SUPFAM" id="SSF51735">
    <property type="entry name" value="NAD(P)-binding Rossmann-fold domains"/>
    <property type="match status" value="1"/>
</dbReference>
<dbReference type="EMBL" id="KB644408">
    <property type="protein sequence ID" value="EPS25179.1"/>
    <property type="molecule type" value="Genomic_DNA"/>
</dbReference>
<dbReference type="InterPro" id="IPR002347">
    <property type="entry name" value="SDR_fam"/>
</dbReference>
<sequence length="320" mass="35064">MDPTQWTSTSLSAIGLATVSYITYKFLRQASVYLLPCQLSRYNRGGNNWALVTGATDGIGFGFCQELCARGFNVILHGRNVEKLTRRAHELQAEFPTRKTGIVVLDVTGTDHDVDGVTEEVRRIIGTQGKLSVLVNNVGGETRPATALTSLTASDVDATVHRNARFMAQITRVVLPFLEEGSERGNPSGFILNVSSFSYYGLPYLSIYSATKGFVTTLTRALEAECKAEGRGVGVMGLIVGEVKTAGYQVESTLFIPPARSLAQSALNRVGCGRVMVAPYFWHWVQGISFEIFPRWMLMKFSVQKMQSIKATVEKSAKSN</sequence>
<keyword evidence="2" id="KW-0560">Oxidoreductase</keyword>
<dbReference type="Proteomes" id="UP000019376">
    <property type="component" value="Unassembled WGS sequence"/>
</dbReference>
<evidence type="ECO:0000256" key="2">
    <source>
        <dbReference type="ARBA" id="ARBA00023002"/>
    </source>
</evidence>
<dbReference type="AlphaFoldDB" id="S7Z4Z5"/>
<dbReference type="STRING" id="933388.S7Z4Z5"/>
<dbReference type="eggNOG" id="KOG1014">
    <property type="taxonomic scope" value="Eukaryota"/>
</dbReference>
<accession>S7Z4Z5</accession>
<comment type="similarity">
    <text evidence="1 3">Belongs to the short-chain dehydrogenases/reductases (SDR) family.</text>
</comment>
<proteinExistence type="inferred from homology"/>
<dbReference type="Gene3D" id="3.40.50.720">
    <property type="entry name" value="NAD(P)-binding Rossmann-like Domain"/>
    <property type="match status" value="1"/>
</dbReference>
<dbReference type="Pfam" id="PF00106">
    <property type="entry name" value="adh_short"/>
    <property type="match status" value="1"/>
</dbReference>
<dbReference type="PRINTS" id="PR00081">
    <property type="entry name" value="GDHRDH"/>
</dbReference>
<dbReference type="InterPro" id="IPR036291">
    <property type="entry name" value="NAD(P)-bd_dom_sf"/>
</dbReference>
<organism evidence="4 5">
    <name type="scientific">Penicillium oxalicum (strain 114-2 / CGMCC 5302)</name>
    <name type="common">Penicillium decumbens</name>
    <dbReference type="NCBI Taxonomy" id="933388"/>
    <lineage>
        <taxon>Eukaryota</taxon>
        <taxon>Fungi</taxon>
        <taxon>Dikarya</taxon>
        <taxon>Ascomycota</taxon>
        <taxon>Pezizomycotina</taxon>
        <taxon>Eurotiomycetes</taxon>
        <taxon>Eurotiomycetidae</taxon>
        <taxon>Eurotiales</taxon>
        <taxon>Aspergillaceae</taxon>
        <taxon>Penicillium</taxon>
    </lineage>
</organism>
<evidence type="ECO:0000313" key="5">
    <source>
        <dbReference type="Proteomes" id="UP000019376"/>
    </source>
</evidence>
<evidence type="ECO:0000256" key="1">
    <source>
        <dbReference type="ARBA" id="ARBA00006484"/>
    </source>
</evidence>
<name>S7Z4Z5_PENO1</name>
<dbReference type="PANTHER" id="PTHR43899:SF13">
    <property type="entry name" value="RH59310P"/>
    <property type="match status" value="1"/>
</dbReference>
<dbReference type="PANTHER" id="PTHR43899">
    <property type="entry name" value="RH59310P"/>
    <property type="match status" value="1"/>
</dbReference>
<gene>
    <name evidence="4" type="ORF">PDE_00111</name>
</gene>
<dbReference type="PhylomeDB" id="S7Z4Z5"/>
<dbReference type="HOGENOM" id="CLU_010194_38_2_1"/>
<dbReference type="GO" id="GO:0005783">
    <property type="term" value="C:endoplasmic reticulum"/>
    <property type="evidence" value="ECO:0007669"/>
    <property type="project" value="TreeGrafter"/>
</dbReference>
<protein>
    <submittedName>
        <fullName evidence="4">Uncharacterized protein</fullName>
    </submittedName>
</protein>